<accession>A0A1G1KXJ3</accession>
<organism evidence="6 7">
    <name type="scientific">Candidatus Danuiimicrobium aquiferis</name>
    <dbReference type="NCBI Taxonomy" id="1801832"/>
    <lineage>
        <taxon>Bacteria</taxon>
        <taxon>Pseudomonadati</taxon>
        <taxon>Candidatus Omnitrophota</taxon>
        <taxon>Candidatus Danuiimicrobium</taxon>
    </lineage>
</organism>
<dbReference type="Proteomes" id="UP000178187">
    <property type="component" value="Unassembled WGS sequence"/>
</dbReference>
<evidence type="ECO:0000256" key="3">
    <source>
        <dbReference type="ARBA" id="ARBA00022578"/>
    </source>
</evidence>
<keyword evidence="4" id="KW-0238">DNA-binding</keyword>
<protein>
    <recommendedName>
        <fullName evidence="8">Mutator family transposase</fullName>
    </recommendedName>
</protein>
<dbReference type="Pfam" id="PF00872">
    <property type="entry name" value="Transposase_mut"/>
    <property type="match status" value="1"/>
</dbReference>
<dbReference type="GO" id="GO:0004803">
    <property type="term" value="F:transposase activity"/>
    <property type="evidence" value="ECO:0007669"/>
    <property type="project" value="InterPro"/>
</dbReference>
<dbReference type="InterPro" id="IPR001207">
    <property type="entry name" value="Transposase_mutator"/>
</dbReference>
<comment type="caution">
    <text evidence="6">The sequence shown here is derived from an EMBL/GenBank/DDBJ whole genome shotgun (WGS) entry which is preliminary data.</text>
</comment>
<dbReference type="AlphaFoldDB" id="A0A1G1KXJ3"/>
<comment type="similarity">
    <text evidence="2">Belongs to the transposase mutator family.</text>
</comment>
<comment type="function">
    <text evidence="1">Required for the transposition of the insertion element.</text>
</comment>
<name>A0A1G1KXJ3_9BACT</name>
<keyword evidence="5" id="KW-0233">DNA recombination</keyword>
<evidence type="ECO:0000256" key="1">
    <source>
        <dbReference type="ARBA" id="ARBA00002190"/>
    </source>
</evidence>
<evidence type="ECO:0000256" key="5">
    <source>
        <dbReference type="ARBA" id="ARBA00023172"/>
    </source>
</evidence>
<evidence type="ECO:0000313" key="7">
    <source>
        <dbReference type="Proteomes" id="UP000178187"/>
    </source>
</evidence>
<reference evidence="6 7" key="1">
    <citation type="journal article" date="2016" name="Nat. Commun.">
        <title>Thousands of microbial genomes shed light on interconnected biogeochemical processes in an aquifer system.</title>
        <authorList>
            <person name="Anantharaman K."/>
            <person name="Brown C.T."/>
            <person name="Hug L.A."/>
            <person name="Sharon I."/>
            <person name="Castelle C.J."/>
            <person name="Probst A.J."/>
            <person name="Thomas B.C."/>
            <person name="Singh A."/>
            <person name="Wilkins M.J."/>
            <person name="Karaoz U."/>
            <person name="Brodie E.L."/>
            <person name="Williams K.H."/>
            <person name="Hubbard S.S."/>
            <person name="Banfield J.F."/>
        </authorList>
    </citation>
    <scope>NUCLEOTIDE SEQUENCE [LARGE SCALE GENOMIC DNA]</scope>
</reference>
<dbReference type="EMBL" id="MHFR01000040">
    <property type="protein sequence ID" value="OGW97634.1"/>
    <property type="molecule type" value="Genomic_DNA"/>
</dbReference>
<evidence type="ECO:0000256" key="2">
    <source>
        <dbReference type="ARBA" id="ARBA00010961"/>
    </source>
</evidence>
<evidence type="ECO:0000256" key="4">
    <source>
        <dbReference type="ARBA" id="ARBA00023125"/>
    </source>
</evidence>
<evidence type="ECO:0000313" key="6">
    <source>
        <dbReference type="EMBL" id="OGW97634.1"/>
    </source>
</evidence>
<sequence>MSPENNKTIAHTYAPKEGFKSTYSWFESLKDKGLNPLCITMDGEQFVMKAIRLVWPFTKIQRCLYHILRQGLSWLRTFPKTQAGAELRALLMRITAIKSFKDRDLFFDLYRNWYLTYRDAIKKLPNTTVAFKDLKKTMALIHHALPDLFHYLNDSNIPSTTNLLESFHSRLKADYRRHRGLTNTNKINYLSWYCFFNNSNIS</sequence>
<evidence type="ECO:0008006" key="8">
    <source>
        <dbReference type="Google" id="ProtNLM"/>
    </source>
</evidence>
<keyword evidence="3" id="KW-0815">Transposition</keyword>
<dbReference type="GO" id="GO:0003677">
    <property type="term" value="F:DNA binding"/>
    <property type="evidence" value="ECO:0007669"/>
    <property type="project" value="UniProtKB-KW"/>
</dbReference>
<gene>
    <name evidence="6" type="ORF">A3G33_04905</name>
</gene>
<proteinExistence type="inferred from homology"/>
<dbReference type="GO" id="GO:0006313">
    <property type="term" value="P:DNA transposition"/>
    <property type="evidence" value="ECO:0007669"/>
    <property type="project" value="InterPro"/>
</dbReference>